<dbReference type="EMBL" id="JAGGDJ010000005">
    <property type="protein sequence ID" value="MBO7744667.1"/>
    <property type="molecule type" value="Genomic_DNA"/>
</dbReference>
<dbReference type="InterPro" id="IPR050109">
    <property type="entry name" value="HTH-type_TetR-like_transc_reg"/>
</dbReference>
<evidence type="ECO:0000313" key="4">
    <source>
        <dbReference type="EMBL" id="MBO7744667.1"/>
    </source>
</evidence>
<protein>
    <submittedName>
        <fullName evidence="4">TetR/AcrR family transcriptional regulator</fullName>
    </submittedName>
</protein>
<feature type="domain" description="HTH tetR-type" evidence="3">
    <location>
        <begin position="19"/>
        <end position="79"/>
    </location>
</feature>
<comment type="caution">
    <text evidence="4">The sequence shown here is derived from an EMBL/GenBank/DDBJ whole genome shotgun (WGS) entry which is preliminary data.</text>
</comment>
<dbReference type="SUPFAM" id="SSF48498">
    <property type="entry name" value="Tetracyclin repressor-like, C-terminal domain"/>
    <property type="match status" value="1"/>
</dbReference>
<dbReference type="InterPro" id="IPR036271">
    <property type="entry name" value="Tet_transcr_reg_TetR-rel_C_sf"/>
</dbReference>
<dbReference type="PROSITE" id="PS50977">
    <property type="entry name" value="HTH_TETR_2"/>
    <property type="match status" value="1"/>
</dbReference>
<dbReference type="InterPro" id="IPR023772">
    <property type="entry name" value="DNA-bd_HTH_TetR-type_CS"/>
</dbReference>
<evidence type="ECO:0000313" key="5">
    <source>
        <dbReference type="Proteomes" id="UP000670947"/>
    </source>
</evidence>
<dbReference type="PROSITE" id="PS01081">
    <property type="entry name" value="HTH_TETR_1"/>
    <property type="match status" value="1"/>
</dbReference>
<keyword evidence="5" id="KW-1185">Reference proteome</keyword>
<dbReference type="Pfam" id="PF00440">
    <property type="entry name" value="TetR_N"/>
    <property type="match status" value="1"/>
</dbReference>
<dbReference type="InterPro" id="IPR009057">
    <property type="entry name" value="Homeodomain-like_sf"/>
</dbReference>
<reference evidence="4 5" key="1">
    <citation type="submission" date="2021-03" db="EMBL/GenBank/DDBJ databases">
        <title>Paenibacillus artemisicola MWE-103 whole genome sequence.</title>
        <authorList>
            <person name="Ham Y.J."/>
        </authorList>
    </citation>
    <scope>NUCLEOTIDE SEQUENCE [LARGE SCALE GENOMIC DNA]</scope>
    <source>
        <strain evidence="4 5">MWE-103</strain>
    </source>
</reference>
<proteinExistence type="predicted"/>
<dbReference type="PANTHER" id="PTHR30055:SF226">
    <property type="entry name" value="HTH-TYPE TRANSCRIPTIONAL REGULATOR PKSA"/>
    <property type="match status" value="1"/>
</dbReference>
<dbReference type="PRINTS" id="PR00455">
    <property type="entry name" value="HTHTETR"/>
</dbReference>
<sequence length="204" mass="22856">MTERLTTEDADMNRELKKEQTRARIKEAALALFSEQGYETTTVEAITKQAGVAKGTFFNYFSSKDDLLCDLQGIFAMNEVGKLKGTPGPLVPRLQLLVFELVKRFEMNKPLTRALFQGMLATDAALELHNRLLADLSEALLPLVLQAQENGEIRKDMPPAMLAQQAFQTYFGTLVIWAMEAGDEPLATRMTMTFELFFKGIAPQ</sequence>
<evidence type="ECO:0000259" key="3">
    <source>
        <dbReference type="PROSITE" id="PS50977"/>
    </source>
</evidence>
<name>A0ABS3W8M1_9BACL</name>
<gene>
    <name evidence="4" type="ORF">I8J29_10695</name>
</gene>
<dbReference type="RefSeq" id="WP_208847608.1">
    <property type="nucleotide sequence ID" value="NZ_JAGGDJ010000005.1"/>
</dbReference>
<feature type="DNA-binding region" description="H-T-H motif" evidence="2">
    <location>
        <begin position="42"/>
        <end position="61"/>
    </location>
</feature>
<organism evidence="4 5">
    <name type="scientific">Paenibacillus artemisiicola</name>
    <dbReference type="NCBI Taxonomy" id="1172618"/>
    <lineage>
        <taxon>Bacteria</taxon>
        <taxon>Bacillati</taxon>
        <taxon>Bacillota</taxon>
        <taxon>Bacilli</taxon>
        <taxon>Bacillales</taxon>
        <taxon>Paenibacillaceae</taxon>
        <taxon>Paenibacillus</taxon>
    </lineage>
</organism>
<accession>A0ABS3W8M1</accession>
<dbReference type="Gene3D" id="1.10.357.10">
    <property type="entry name" value="Tetracycline Repressor, domain 2"/>
    <property type="match status" value="1"/>
</dbReference>
<dbReference type="PANTHER" id="PTHR30055">
    <property type="entry name" value="HTH-TYPE TRANSCRIPTIONAL REGULATOR RUTR"/>
    <property type="match status" value="1"/>
</dbReference>
<keyword evidence="1 2" id="KW-0238">DNA-binding</keyword>
<evidence type="ECO:0000256" key="1">
    <source>
        <dbReference type="ARBA" id="ARBA00023125"/>
    </source>
</evidence>
<dbReference type="InterPro" id="IPR001647">
    <property type="entry name" value="HTH_TetR"/>
</dbReference>
<dbReference type="Proteomes" id="UP000670947">
    <property type="component" value="Unassembled WGS sequence"/>
</dbReference>
<evidence type="ECO:0000256" key="2">
    <source>
        <dbReference type="PROSITE-ProRule" id="PRU00335"/>
    </source>
</evidence>
<dbReference type="SUPFAM" id="SSF46689">
    <property type="entry name" value="Homeodomain-like"/>
    <property type="match status" value="1"/>
</dbReference>